<comment type="caution">
    <text evidence="1">The sequence shown here is derived from an EMBL/GenBank/DDBJ whole genome shotgun (WGS) entry which is preliminary data.</text>
</comment>
<keyword evidence="2" id="KW-1185">Reference proteome</keyword>
<evidence type="ECO:0000313" key="2">
    <source>
        <dbReference type="Proteomes" id="UP001444661"/>
    </source>
</evidence>
<dbReference type="EMBL" id="JAQQWK010000002">
    <property type="protein sequence ID" value="KAK8052511.1"/>
    <property type="molecule type" value="Genomic_DNA"/>
</dbReference>
<organism evidence="1 2">
    <name type="scientific">Apiospora rasikravindrae</name>
    <dbReference type="NCBI Taxonomy" id="990691"/>
    <lineage>
        <taxon>Eukaryota</taxon>
        <taxon>Fungi</taxon>
        <taxon>Dikarya</taxon>
        <taxon>Ascomycota</taxon>
        <taxon>Pezizomycotina</taxon>
        <taxon>Sordariomycetes</taxon>
        <taxon>Xylariomycetidae</taxon>
        <taxon>Amphisphaeriales</taxon>
        <taxon>Apiosporaceae</taxon>
        <taxon>Apiospora</taxon>
    </lineage>
</organism>
<evidence type="ECO:0000313" key="1">
    <source>
        <dbReference type="EMBL" id="KAK8052511.1"/>
    </source>
</evidence>
<dbReference type="Proteomes" id="UP001444661">
    <property type="component" value="Unassembled WGS sequence"/>
</dbReference>
<protein>
    <recommendedName>
        <fullName evidence="3">SprT-like domain-containing protein</fullName>
    </recommendedName>
</protein>
<gene>
    <name evidence="1" type="ORF">PG993_003896</name>
</gene>
<accession>A0ABR1U0T2</accession>
<evidence type="ECO:0008006" key="3">
    <source>
        <dbReference type="Google" id="ProtNLM"/>
    </source>
</evidence>
<name>A0ABR1U0T2_9PEZI</name>
<proteinExistence type="predicted"/>
<reference evidence="1 2" key="1">
    <citation type="submission" date="2023-01" db="EMBL/GenBank/DDBJ databases">
        <title>Analysis of 21 Apiospora genomes using comparative genomics revels a genus with tremendous synthesis potential of carbohydrate active enzymes and secondary metabolites.</title>
        <authorList>
            <person name="Sorensen T."/>
        </authorList>
    </citation>
    <scope>NUCLEOTIDE SEQUENCE [LARGE SCALE GENOMIC DNA]</scope>
    <source>
        <strain evidence="1 2">CBS 33761</strain>
    </source>
</reference>
<sequence>MAMALDLPHREVTVDTPREEWLVRKYKVSMIRDVLIKHLNNLAATPSGRQMRAMNRISMLLANDRRPEIANTMINWEADIPQISEDLDVLFFNGLVTRDGITQFRPVIGGLPTAIPGFFFNGNTKYDCPGSGDITINFDTLEVGYLADTFPMNRVQRRSKILGVLCHEMIHAFYMRYACQEIECCLALDGEWSTLVHPRDGHGGAWVNVAKYINMLFVTMCPGLEITDSSGYLWWRPDPNGGLWTSYRDALGVVENSVPGIIPADPFGLRGPP</sequence>